<organism evidence="1 2">
    <name type="scientific">Nemania bipapillata</name>
    <dbReference type="NCBI Taxonomy" id="110536"/>
    <lineage>
        <taxon>Eukaryota</taxon>
        <taxon>Fungi</taxon>
        <taxon>Dikarya</taxon>
        <taxon>Ascomycota</taxon>
        <taxon>Pezizomycotina</taxon>
        <taxon>Sordariomycetes</taxon>
        <taxon>Xylariomycetidae</taxon>
        <taxon>Xylariales</taxon>
        <taxon>Xylariaceae</taxon>
        <taxon>Nemania</taxon>
    </lineage>
</organism>
<comment type="caution">
    <text evidence="1">The sequence shown here is derived from an EMBL/GenBank/DDBJ whole genome shotgun (WGS) entry which is preliminary data.</text>
</comment>
<proteinExistence type="predicted"/>
<gene>
    <name evidence="1" type="ORF">ONZ43_g5613</name>
</gene>
<dbReference type="Proteomes" id="UP001153334">
    <property type="component" value="Unassembled WGS sequence"/>
</dbReference>
<reference evidence="1" key="1">
    <citation type="submission" date="2022-11" db="EMBL/GenBank/DDBJ databases">
        <title>Genome Sequence of Nemania bipapillata.</title>
        <authorList>
            <person name="Buettner E."/>
        </authorList>
    </citation>
    <scope>NUCLEOTIDE SEQUENCE</scope>
    <source>
        <strain evidence="1">CP14</strain>
    </source>
</reference>
<accession>A0ACC2I8I3</accession>
<sequence>MMTSLALRDFVHEVVSAIQDVDEQVLGSDYIKNVVLDLERGTEPVGYDYSDPEAHLEDFDDIRFWEKYFEFILREWNLDQHGERMGNSELNFVIERLTAPAAYTLPYANADR</sequence>
<evidence type="ECO:0000313" key="1">
    <source>
        <dbReference type="EMBL" id="KAJ8111475.1"/>
    </source>
</evidence>
<protein>
    <submittedName>
        <fullName evidence="1">Uncharacterized protein</fullName>
    </submittedName>
</protein>
<dbReference type="EMBL" id="JAPESX010001784">
    <property type="protein sequence ID" value="KAJ8111475.1"/>
    <property type="molecule type" value="Genomic_DNA"/>
</dbReference>
<name>A0ACC2I8I3_9PEZI</name>
<evidence type="ECO:0000313" key="2">
    <source>
        <dbReference type="Proteomes" id="UP001153334"/>
    </source>
</evidence>
<keyword evidence="2" id="KW-1185">Reference proteome</keyword>